<feature type="domain" description="Enoyl reductase (ER)" evidence="8">
    <location>
        <begin position="10"/>
        <end position="348"/>
    </location>
</feature>
<dbReference type="PROSITE" id="PS00059">
    <property type="entry name" value="ADH_ZINC"/>
    <property type="match status" value="1"/>
</dbReference>
<evidence type="ECO:0000256" key="6">
    <source>
        <dbReference type="ARBA" id="ARBA00023002"/>
    </source>
</evidence>
<dbReference type="Proteomes" id="UP000190130">
    <property type="component" value="Unassembled WGS sequence"/>
</dbReference>
<evidence type="ECO:0000313" key="10">
    <source>
        <dbReference type="EMBL" id="SKC11570.1"/>
    </source>
</evidence>
<dbReference type="GO" id="GO:0004022">
    <property type="term" value="F:alcohol dehydrogenase (NAD+) activity"/>
    <property type="evidence" value="ECO:0007669"/>
    <property type="project" value="UniProtKB-EC"/>
</dbReference>
<reference evidence="10 12" key="2">
    <citation type="submission" date="2017-02" db="EMBL/GenBank/DDBJ databases">
        <authorList>
            <person name="Peterson S.W."/>
        </authorList>
    </citation>
    <scope>NUCLEOTIDE SEQUENCE [LARGE SCALE GENOMIC DNA]</scope>
    <source>
        <strain evidence="10 12">DSM 9653</strain>
    </source>
</reference>
<dbReference type="InterPro" id="IPR013149">
    <property type="entry name" value="ADH-like_C"/>
</dbReference>
<gene>
    <name evidence="9" type="ORF">ARD30_14915</name>
    <name evidence="10" type="ORF">SAMN05660750_04372</name>
</gene>
<proteinExistence type="inferred from homology"/>
<dbReference type="SUPFAM" id="SSF51735">
    <property type="entry name" value="NAD(P)-binding Rossmann-fold domains"/>
    <property type="match status" value="1"/>
</dbReference>
<evidence type="ECO:0000313" key="12">
    <source>
        <dbReference type="Proteomes" id="UP000190130"/>
    </source>
</evidence>
<dbReference type="EC" id="1.1.1.1" evidence="3"/>
<dbReference type="InterPro" id="IPR013154">
    <property type="entry name" value="ADH-like_N"/>
</dbReference>
<accession>A0A0Q3I5B0</accession>
<dbReference type="Pfam" id="PF00107">
    <property type="entry name" value="ADH_zinc_N"/>
    <property type="match status" value="1"/>
</dbReference>
<protein>
    <recommendedName>
        <fullName evidence="3">alcohol dehydrogenase</fullName>
        <ecNumber evidence="3">1.1.1.1</ecNumber>
    </recommendedName>
</protein>
<evidence type="ECO:0000313" key="11">
    <source>
        <dbReference type="Proteomes" id="UP000051562"/>
    </source>
</evidence>
<dbReference type="InterPro" id="IPR002328">
    <property type="entry name" value="ADH_Zn_CS"/>
</dbReference>
<evidence type="ECO:0000256" key="1">
    <source>
        <dbReference type="ARBA" id="ARBA00001947"/>
    </source>
</evidence>
<dbReference type="CDD" id="cd08240">
    <property type="entry name" value="6_hydroxyhexanoate_dh_like"/>
    <property type="match status" value="1"/>
</dbReference>
<evidence type="ECO:0000256" key="2">
    <source>
        <dbReference type="ARBA" id="ARBA00008072"/>
    </source>
</evidence>
<evidence type="ECO:0000256" key="7">
    <source>
        <dbReference type="RuleBase" id="RU361277"/>
    </source>
</evidence>
<sequence length="350" mass="36180">MRFFCIEEFGAPLAAAEKPQPVPAGREVVIRVKAAGVCHSDIHLWEGGYDLGAGRKLSLRDRGVALPITMGHETVGEVVALGPEAEGVALGERCLAYPWIGCGQCQTCRDGFENYCAKAGYLGVHRDGGYAEYLRVPDARYLLPIGDLDPAQVAPLACSGVTTYSALKKLGDQIERQPVLVIGAGGLGLMCIQILRALGGVGAVLVDLDPAKRRSALEAGAIAAVDGAAPDALAQIAEALGGPAQSVVDLVGNEKSAALGFDALAKGGTLVIVGLFGGTAPWSLPLIPMKAARIQGSLVGNLAELRELVALARAGKIAPIPVTRLPLDSANDALVGLREGRFVGRAVLCP</sequence>
<name>A0A0Q3I5B0_9HYPH</name>
<dbReference type="Gene3D" id="3.40.50.720">
    <property type="entry name" value="NAD(P)-binding Rossmann-like Domain"/>
    <property type="match status" value="1"/>
</dbReference>
<evidence type="ECO:0000313" key="9">
    <source>
        <dbReference type="EMBL" id="KQK30143.1"/>
    </source>
</evidence>
<dbReference type="GO" id="GO:0005737">
    <property type="term" value="C:cytoplasm"/>
    <property type="evidence" value="ECO:0007669"/>
    <property type="project" value="TreeGrafter"/>
</dbReference>
<evidence type="ECO:0000259" key="8">
    <source>
        <dbReference type="SMART" id="SM00829"/>
    </source>
</evidence>
<dbReference type="RefSeq" id="WP_055728546.1">
    <property type="nucleotide sequence ID" value="NZ_FUYX01000015.1"/>
</dbReference>
<dbReference type="Gene3D" id="3.90.180.10">
    <property type="entry name" value="Medium-chain alcohol dehydrogenases, catalytic domain"/>
    <property type="match status" value="1"/>
</dbReference>
<keyword evidence="6" id="KW-0560">Oxidoreductase</keyword>
<dbReference type="InterPro" id="IPR036291">
    <property type="entry name" value="NAD(P)-bd_dom_sf"/>
</dbReference>
<dbReference type="SUPFAM" id="SSF50129">
    <property type="entry name" value="GroES-like"/>
    <property type="match status" value="1"/>
</dbReference>
<evidence type="ECO:0000256" key="5">
    <source>
        <dbReference type="ARBA" id="ARBA00022833"/>
    </source>
</evidence>
<dbReference type="EMBL" id="LMAR01000042">
    <property type="protein sequence ID" value="KQK30143.1"/>
    <property type="molecule type" value="Genomic_DNA"/>
</dbReference>
<reference evidence="9 11" key="1">
    <citation type="submission" date="2015-10" db="EMBL/GenBank/DDBJ databases">
        <title>Draft genome of Bosea thiooxidans.</title>
        <authorList>
            <person name="Wang X."/>
        </authorList>
    </citation>
    <scope>NUCLEOTIDE SEQUENCE [LARGE SCALE GENOMIC DNA]</scope>
    <source>
        <strain evidence="9 11">CGMCC 9174</strain>
    </source>
</reference>
<comment type="cofactor">
    <cofactor evidence="1 7">
        <name>Zn(2+)</name>
        <dbReference type="ChEBI" id="CHEBI:29105"/>
    </cofactor>
</comment>
<dbReference type="Pfam" id="PF08240">
    <property type="entry name" value="ADH_N"/>
    <property type="match status" value="1"/>
</dbReference>
<dbReference type="GO" id="GO:0008270">
    <property type="term" value="F:zinc ion binding"/>
    <property type="evidence" value="ECO:0007669"/>
    <property type="project" value="InterPro"/>
</dbReference>
<dbReference type="SMART" id="SM00829">
    <property type="entry name" value="PKS_ER"/>
    <property type="match status" value="1"/>
</dbReference>
<keyword evidence="5 7" id="KW-0862">Zinc</keyword>
<dbReference type="InterPro" id="IPR011032">
    <property type="entry name" value="GroES-like_sf"/>
</dbReference>
<dbReference type="AlphaFoldDB" id="A0A0Q3I5B0"/>
<organism evidence="9 11">
    <name type="scientific">Bosea thiooxidans</name>
    <dbReference type="NCBI Taxonomy" id="53254"/>
    <lineage>
        <taxon>Bacteria</taxon>
        <taxon>Pseudomonadati</taxon>
        <taxon>Pseudomonadota</taxon>
        <taxon>Alphaproteobacteria</taxon>
        <taxon>Hyphomicrobiales</taxon>
        <taxon>Boseaceae</taxon>
        <taxon>Bosea</taxon>
    </lineage>
</organism>
<keyword evidence="11" id="KW-1185">Reference proteome</keyword>
<dbReference type="PANTHER" id="PTHR42940:SF8">
    <property type="entry name" value="VACUOLAR PROTEIN SORTING-ASSOCIATED PROTEIN 11"/>
    <property type="match status" value="1"/>
</dbReference>
<dbReference type="EMBL" id="FUYX01000015">
    <property type="protein sequence ID" value="SKC11570.1"/>
    <property type="molecule type" value="Genomic_DNA"/>
</dbReference>
<evidence type="ECO:0000256" key="4">
    <source>
        <dbReference type="ARBA" id="ARBA00022723"/>
    </source>
</evidence>
<dbReference type="STRING" id="53254.SAMN05660750_04372"/>
<dbReference type="OrthoDB" id="9806940at2"/>
<keyword evidence="4 7" id="KW-0479">Metal-binding</keyword>
<dbReference type="PANTHER" id="PTHR42940">
    <property type="entry name" value="ALCOHOL DEHYDROGENASE 1-RELATED"/>
    <property type="match status" value="1"/>
</dbReference>
<dbReference type="InterPro" id="IPR020843">
    <property type="entry name" value="ER"/>
</dbReference>
<comment type="similarity">
    <text evidence="2 7">Belongs to the zinc-containing alcohol dehydrogenase family.</text>
</comment>
<dbReference type="Proteomes" id="UP000051562">
    <property type="component" value="Unassembled WGS sequence"/>
</dbReference>
<evidence type="ECO:0000256" key="3">
    <source>
        <dbReference type="ARBA" id="ARBA00013190"/>
    </source>
</evidence>